<evidence type="ECO:0000256" key="1">
    <source>
        <dbReference type="SAM" id="MobiDB-lite"/>
    </source>
</evidence>
<evidence type="ECO:0000313" key="2">
    <source>
        <dbReference type="EMBL" id="XDP92676.1"/>
    </source>
</evidence>
<accession>A0AB39LHX4</accession>
<reference evidence="2" key="1">
    <citation type="submission" date="2024-07" db="EMBL/GenBank/DDBJ databases">
        <authorList>
            <person name="Yu S.T."/>
        </authorList>
    </citation>
    <scope>NUCLEOTIDE SEQUENCE</scope>
    <source>
        <strain evidence="2">R02</strain>
    </source>
</reference>
<organism evidence="2">
    <name type="scientific">Streptomyces sp. R02</name>
    <dbReference type="NCBI Taxonomy" id="3238623"/>
    <lineage>
        <taxon>Bacteria</taxon>
        <taxon>Bacillati</taxon>
        <taxon>Actinomycetota</taxon>
        <taxon>Actinomycetes</taxon>
        <taxon>Kitasatosporales</taxon>
        <taxon>Streptomycetaceae</taxon>
        <taxon>Streptomyces</taxon>
    </lineage>
</organism>
<feature type="region of interest" description="Disordered" evidence="1">
    <location>
        <begin position="110"/>
        <end position="162"/>
    </location>
</feature>
<dbReference type="EMBL" id="CP163429">
    <property type="protein sequence ID" value="XDP92676.1"/>
    <property type="molecule type" value="Genomic_DNA"/>
</dbReference>
<dbReference type="AlphaFoldDB" id="A0AB39LHX4"/>
<sequence length="162" mass="17905">MARLVVERDADGWTVVVRLAWWEALLARRRALRVPRSWVAATGVEPDWWRAMRGTPVVGRCRPGRFCVGEREHVRGRDFVAVRAGVPVLVLDLRPPAPFARLAVSVPDAGEAAKALRPKEDAEEDDPEEASGQRERTAGRGWGQIRSSSSAPQELPLGGREP</sequence>
<protein>
    <submittedName>
        <fullName evidence="2">Uncharacterized protein</fullName>
    </submittedName>
</protein>
<proteinExistence type="predicted"/>
<name>A0AB39LHX4_9ACTN</name>
<dbReference type="RefSeq" id="WP_369154638.1">
    <property type="nucleotide sequence ID" value="NZ_CP163429.1"/>
</dbReference>
<gene>
    <name evidence="2" type="ORF">AB5J57_03725</name>
</gene>